<protein>
    <submittedName>
        <fullName evidence="1">Uncharacterized protein</fullName>
    </submittedName>
</protein>
<reference evidence="1 2" key="1">
    <citation type="submission" date="2024-08" db="EMBL/GenBank/DDBJ databases">
        <title>Gnathostoma spinigerum genome.</title>
        <authorList>
            <person name="Gonzalez-Bertolin B."/>
            <person name="Monzon S."/>
            <person name="Zaballos A."/>
            <person name="Jimenez P."/>
            <person name="Dekumyoy P."/>
            <person name="Varona S."/>
            <person name="Cuesta I."/>
            <person name="Sumanam S."/>
            <person name="Adisakwattana P."/>
            <person name="Gasser R.B."/>
            <person name="Hernandez-Gonzalez A."/>
            <person name="Young N.D."/>
            <person name="Perteguer M.J."/>
        </authorList>
    </citation>
    <scope>NUCLEOTIDE SEQUENCE [LARGE SCALE GENOMIC DNA]</scope>
    <source>
        <strain evidence="1">AL3</strain>
        <tissue evidence="1">Liver</tissue>
    </source>
</reference>
<accession>A0ABD6E5L4</accession>
<name>A0ABD6E5L4_9BILA</name>
<keyword evidence="2" id="KW-1185">Reference proteome</keyword>
<dbReference type="AlphaFoldDB" id="A0ABD6E5L4"/>
<organism evidence="1 2">
    <name type="scientific">Gnathostoma spinigerum</name>
    <dbReference type="NCBI Taxonomy" id="75299"/>
    <lineage>
        <taxon>Eukaryota</taxon>
        <taxon>Metazoa</taxon>
        <taxon>Ecdysozoa</taxon>
        <taxon>Nematoda</taxon>
        <taxon>Chromadorea</taxon>
        <taxon>Rhabditida</taxon>
        <taxon>Spirurina</taxon>
        <taxon>Gnathostomatomorpha</taxon>
        <taxon>Gnathostomatoidea</taxon>
        <taxon>Gnathostomatidae</taxon>
        <taxon>Gnathostoma</taxon>
    </lineage>
</organism>
<evidence type="ECO:0000313" key="2">
    <source>
        <dbReference type="Proteomes" id="UP001608902"/>
    </source>
</evidence>
<dbReference type="EMBL" id="JBGFUD010000383">
    <property type="protein sequence ID" value="MFH4974427.1"/>
    <property type="molecule type" value="Genomic_DNA"/>
</dbReference>
<sequence length="54" mass="6082">MFRIQPAPPVTQSSNVFKRIYNDPFQWSLVKGAIGFIAGVIIARSVSEEWSTLQ</sequence>
<evidence type="ECO:0000313" key="1">
    <source>
        <dbReference type="EMBL" id="MFH4974427.1"/>
    </source>
</evidence>
<comment type="caution">
    <text evidence="1">The sequence shown here is derived from an EMBL/GenBank/DDBJ whole genome shotgun (WGS) entry which is preliminary data.</text>
</comment>
<gene>
    <name evidence="1" type="ORF">AB6A40_001136</name>
</gene>
<dbReference type="Proteomes" id="UP001608902">
    <property type="component" value="Unassembled WGS sequence"/>
</dbReference>
<proteinExistence type="predicted"/>